<evidence type="ECO:0000313" key="15">
    <source>
        <dbReference type="Proteomes" id="UP000824540"/>
    </source>
</evidence>
<feature type="domain" description="Homeobox" evidence="13">
    <location>
        <begin position="174"/>
        <end position="225"/>
    </location>
</feature>
<keyword evidence="15" id="KW-1185">Reference proteome</keyword>
<feature type="region of interest" description="Disordered" evidence="12">
    <location>
        <begin position="1"/>
        <end position="36"/>
    </location>
</feature>
<comment type="caution">
    <text evidence="14">The sequence shown here is derived from an EMBL/GenBank/DDBJ whole genome shotgun (WGS) entry which is preliminary data.</text>
</comment>
<dbReference type="EMBL" id="JAFBMS010001355">
    <property type="protein sequence ID" value="KAG9329239.1"/>
    <property type="molecule type" value="Genomic_DNA"/>
</dbReference>
<sequence>MASLPTEAGAQAENSSEESASDPEKPKEESPRPDEVSEQLLQTFEGSAINFSSDQIACVCEALLQAGNVDRLRRFLAAIPSSAELLRGNETLLKAQALVAFHHENFKDLYALLDSHDFDHSNHAFLQDLYLQARYKEAEKSRGRNLGAVDKYRLRKKFPLPKTIWDGEETVYCFKEKSRNALKECYKSNRYPTPDEKKNLAKVTGLSLTQVSNWFKNRRQRDRTPSVVLLSFVEAVAAFTPARRNITRKCRTPEIVNRKRVGSEQALVLRCSTRLAPSPLRGQRLQICTGWFHKKGLQVQIPAVSLSVSSFDSEGNHSTEDEASRSGLEDVTTGTVSHGDASRPAAPTLISLPGAACGPGGHLLLNGRSGSLLATQQPVLLPGGGVIINGLGLSNGHALTLAPGGSPLLQHSRTQVIPKTAGERAVSTVSMATQASLPTVILSTSPTTLTPPEGVSADQPKADLQVSLAAQGGLTVRPVHTFQTLMSTSTTCSSTTPLPSVSSTPLFCTPLLSPSSAALPSPVLGQSDVRGVQNVPAAGLLSSTLPQETTPQLPSQSQSQTLAMSSSSPSSSSQLLSLPQVVPSIQAMSMPKLAQPPASSPQLVPVAHGAPTLSHDPVLPCLGPPVIPLVQLGDHSPPASTIPVLRSLPQTQGPHAPSVPFIPLSSPVQVAPASQPTQTVSLPQLVPVLSVPASSSAPVAALPQVVPAIPAYSLSSAAGSLQILSPSMATATQRHGSLRVTPLGPLQSSPAPGIQILNSRGQRHTDESPDKLPLFFCLVCNLVGGIGGNLVLAGGIGGGSVVTGLSLQQGQLILTLPAGVQLSPLHPKPESERPGNGGVILAPVISIGSDGLAGPAPTPTSLTQTPPTSNGGLERDSSHSFVGSSALYSSAEQGSSETTSSLPSHLPVKTTASSFIPQPLLSHSPDPAFSPATSSIQPHWSPTSLAAPSLALFEVQGKGDLPDTQALLGLPGGDPLLLDTPSPDQPPGGALQLGNPADMDGDPKTLTQLHTVPVDEDLGLQFVVLHRRAAPGKGGLGKEASGAVLR</sequence>
<keyword evidence="6 10" id="KW-0238">DNA-binding</keyword>
<feature type="compositionally biased region" description="Basic and acidic residues" evidence="12">
    <location>
        <begin position="22"/>
        <end position="35"/>
    </location>
</feature>
<gene>
    <name evidence="14" type="ORF">JZ751_006433</name>
</gene>
<dbReference type="PROSITE" id="PS00027">
    <property type="entry name" value="HOMEOBOX_1"/>
    <property type="match status" value="1"/>
</dbReference>
<reference evidence="14" key="1">
    <citation type="thesis" date="2021" institute="BYU ScholarsArchive" country="Provo, UT, USA">
        <title>Applications of and Algorithms for Genome Assembly and Genomic Analyses with an Emphasis on Marine Teleosts.</title>
        <authorList>
            <person name="Pickett B.D."/>
        </authorList>
    </citation>
    <scope>NUCLEOTIDE SEQUENCE</scope>
    <source>
        <strain evidence="14">HI-2016</strain>
    </source>
</reference>
<accession>A0A8T2MLH1</accession>
<feature type="region of interest" description="Disordered" evidence="12">
    <location>
        <begin position="545"/>
        <end position="577"/>
    </location>
</feature>
<dbReference type="GO" id="GO:0005634">
    <property type="term" value="C:nucleus"/>
    <property type="evidence" value="ECO:0007669"/>
    <property type="project" value="UniProtKB-SubCell"/>
</dbReference>
<name>A0A8T2MLH1_9TELE</name>
<dbReference type="SMART" id="SM00389">
    <property type="entry name" value="HOX"/>
    <property type="match status" value="1"/>
</dbReference>
<feature type="region of interest" description="Disordered" evidence="12">
    <location>
        <begin position="917"/>
        <end position="940"/>
    </location>
</feature>
<proteinExistence type="inferred from homology"/>
<dbReference type="GO" id="GO:0005737">
    <property type="term" value="C:cytoplasm"/>
    <property type="evidence" value="ECO:0007669"/>
    <property type="project" value="UniProtKB-SubCell"/>
</dbReference>
<keyword evidence="7 10" id="KW-0371">Homeobox</keyword>
<dbReference type="SUPFAM" id="SSF46689">
    <property type="entry name" value="Homeodomain-like"/>
    <property type="match status" value="1"/>
</dbReference>
<feature type="compositionally biased region" description="Low complexity" evidence="12">
    <location>
        <begin position="859"/>
        <end position="868"/>
    </location>
</feature>
<dbReference type="InterPro" id="IPR009057">
    <property type="entry name" value="Homeodomain-like_sf"/>
</dbReference>
<evidence type="ECO:0000256" key="7">
    <source>
        <dbReference type="ARBA" id="ARBA00023155"/>
    </source>
</evidence>
<feature type="compositionally biased region" description="Polar residues" evidence="12">
    <location>
        <begin position="879"/>
        <end position="903"/>
    </location>
</feature>
<keyword evidence="4" id="KW-0217">Developmental protein</keyword>
<evidence type="ECO:0000256" key="1">
    <source>
        <dbReference type="ARBA" id="ARBA00004123"/>
    </source>
</evidence>
<feature type="compositionally biased region" description="Polar residues" evidence="12">
    <location>
        <begin position="931"/>
        <end position="940"/>
    </location>
</feature>
<dbReference type="Pfam" id="PF16878">
    <property type="entry name" value="SIX1_SD"/>
    <property type="match status" value="1"/>
</dbReference>
<dbReference type="GO" id="GO:0005667">
    <property type="term" value="C:transcription regulator complex"/>
    <property type="evidence" value="ECO:0007669"/>
    <property type="project" value="TreeGrafter"/>
</dbReference>
<evidence type="ECO:0000256" key="3">
    <source>
        <dbReference type="ARBA" id="ARBA00008161"/>
    </source>
</evidence>
<organism evidence="14 15">
    <name type="scientific">Albula glossodonta</name>
    <name type="common">roundjaw bonefish</name>
    <dbReference type="NCBI Taxonomy" id="121402"/>
    <lineage>
        <taxon>Eukaryota</taxon>
        <taxon>Metazoa</taxon>
        <taxon>Chordata</taxon>
        <taxon>Craniata</taxon>
        <taxon>Vertebrata</taxon>
        <taxon>Euteleostomi</taxon>
        <taxon>Actinopterygii</taxon>
        <taxon>Neopterygii</taxon>
        <taxon>Teleostei</taxon>
        <taxon>Albuliformes</taxon>
        <taxon>Albulidae</taxon>
        <taxon>Albula</taxon>
    </lineage>
</organism>
<dbReference type="Pfam" id="PF00046">
    <property type="entry name" value="Homeodomain"/>
    <property type="match status" value="1"/>
</dbReference>
<feature type="region of interest" description="Disordered" evidence="12">
    <location>
        <begin position="852"/>
        <end position="905"/>
    </location>
</feature>
<evidence type="ECO:0000256" key="5">
    <source>
        <dbReference type="ARBA" id="ARBA00023015"/>
    </source>
</evidence>
<evidence type="ECO:0000256" key="11">
    <source>
        <dbReference type="RuleBase" id="RU000682"/>
    </source>
</evidence>
<evidence type="ECO:0000259" key="13">
    <source>
        <dbReference type="PROSITE" id="PS50071"/>
    </source>
</evidence>
<protein>
    <recommendedName>
        <fullName evidence="13">Homeobox domain-containing protein</fullName>
    </recommendedName>
</protein>
<dbReference type="InterPro" id="IPR017970">
    <property type="entry name" value="Homeobox_CS"/>
</dbReference>
<evidence type="ECO:0000256" key="9">
    <source>
        <dbReference type="ARBA" id="ARBA00023242"/>
    </source>
</evidence>
<dbReference type="InterPro" id="IPR031701">
    <property type="entry name" value="SIX1_SD"/>
</dbReference>
<dbReference type="GO" id="GO:0000981">
    <property type="term" value="F:DNA-binding transcription factor activity, RNA polymerase II-specific"/>
    <property type="evidence" value="ECO:0007669"/>
    <property type="project" value="InterPro"/>
</dbReference>
<feature type="region of interest" description="Disordered" evidence="12">
    <location>
        <begin position="964"/>
        <end position="1004"/>
    </location>
</feature>
<keyword evidence="8" id="KW-0804">Transcription</keyword>
<evidence type="ECO:0000256" key="10">
    <source>
        <dbReference type="PROSITE-ProRule" id="PRU00108"/>
    </source>
</evidence>
<dbReference type="Proteomes" id="UP000824540">
    <property type="component" value="Unassembled WGS sequence"/>
</dbReference>
<evidence type="ECO:0000256" key="6">
    <source>
        <dbReference type="ARBA" id="ARBA00023125"/>
    </source>
</evidence>
<dbReference type="FunFam" id="1.10.10.60:FF:000085">
    <property type="entry name" value="SIX homeobox 5"/>
    <property type="match status" value="1"/>
</dbReference>
<dbReference type="PANTHER" id="PTHR10390:SF65">
    <property type="entry name" value="HOMEOBOX PROTEIN SIX5"/>
    <property type="match status" value="1"/>
</dbReference>
<keyword evidence="9 10" id="KW-0539">Nucleus</keyword>
<evidence type="ECO:0000256" key="4">
    <source>
        <dbReference type="ARBA" id="ARBA00022473"/>
    </source>
</evidence>
<evidence type="ECO:0000313" key="14">
    <source>
        <dbReference type="EMBL" id="KAG9329239.1"/>
    </source>
</evidence>
<dbReference type="AlphaFoldDB" id="A0A8T2MLH1"/>
<dbReference type="PROSITE" id="PS50071">
    <property type="entry name" value="HOMEOBOX_2"/>
    <property type="match status" value="1"/>
</dbReference>
<feature type="region of interest" description="Disordered" evidence="12">
    <location>
        <begin position="310"/>
        <end position="345"/>
    </location>
</feature>
<feature type="compositionally biased region" description="Low complexity" evidence="12">
    <location>
        <begin position="967"/>
        <end position="982"/>
    </location>
</feature>
<evidence type="ECO:0000256" key="8">
    <source>
        <dbReference type="ARBA" id="ARBA00023163"/>
    </source>
</evidence>
<dbReference type="Gene3D" id="1.10.10.60">
    <property type="entry name" value="Homeodomain-like"/>
    <property type="match status" value="1"/>
</dbReference>
<dbReference type="CDD" id="cd00086">
    <property type="entry name" value="homeodomain"/>
    <property type="match status" value="1"/>
</dbReference>
<dbReference type="InterPro" id="IPR001356">
    <property type="entry name" value="HD"/>
</dbReference>
<comment type="similarity">
    <text evidence="3">Belongs to the SIX/Sine oculis homeobox family.</text>
</comment>
<evidence type="ECO:0000256" key="12">
    <source>
        <dbReference type="SAM" id="MobiDB-lite"/>
    </source>
</evidence>
<evidence type="ECO:0000256" key="2">
    <source>
        <dbReference type="ARBA" id="ARBA00004496"/>
    </source>
</evidence>
<feature type="compositionally biased region" description="Basic and acidic residues" evidence="12">
    <location>
        <begin position="314"/>
        <end position="328"/>
    </location>
</feature>
<dbReference type="PANTHER" id="PTHR10390">
    <property type="entry name" value="HOMEOBOX PROTEIN SIX"/>
    <property type="match status" value="1"/>
</dbReference>
<feature type="DNA-binding region" description="Homeobox" evidence="10">
    <location>
        <begin position="176"/>
        <end position="226"/>
    </location>
</feature>
<dbReference type="OrthoDB" id="3501850at2759"/>
<keyword evidence="5" id="KW-0805">Transcription regulation</keyword>
<comment type="subcellular location">
    <subcellularLocation>
        <location evidence="2">Cytoplasm</location>
    </subcellularLocation>
    <subcellularLocation>
        <location evidence="1 10 11">Nucleus</location>
    </subcellularLocation>
</comment>
<dbReference type="GO" id="GO:0000978">
    <property type="term" value="F:RNA polymerase II cis-regulatory region sequence-specific DNA binding"/>
    <property type="evidence" value="ECO:0007669"/>
    <property type="project" value="TreeGrafter"/>
</dbReference>